<keyword evidence="2" id="KW-1185">Reference proteome</keyword>
<evidence type="ECO:0000313" key="2">
    <source>
        <dbReference type="Proteomes" id="UP000464787"/>
    </source>
</evidence>
<reference evidence="1 2" key="1">
    <citation type="submission" date="2020-01" db="EMBL/GenBank/DDBJ databases">
        <title>Genome sequencing of strain KACC 21265.</title>
        <authorList>
            <person name="Heo J."/>
            <person name="Kim S.-J."/>
            <person name="Kim J.-S."/>
            <person name="Hong S.-B."/>
            <person name="Kwon S.-W."/>
        </authorList>
    </citation>
    <scope>NUCLEOTIDE SEQUENCE [LARGE SCALE GENOMIC DNA]</scope>
    <source>
        <strain evidence="1 2">KACC 21265</strain>
    </source>
</reference>
<dbReference type="Proteomes" id="UP000464787">
    <property type="component" value="Chromosome"/>
</dbReference>
<proteinExistence type="predicted"/>
<dbReference type="EMBL" id="CP047650">
    <property type="protein sequence ID" value="QHJ00975.1"/>
    <property type="molecule type" value="Genomic_DNA"/>
</dbReference>
<protein>
    <submittedName>
        <fullName evidence="1">Uncharacterized protein</fullName>
    </submittedName>
</protein>
<sequence>MERLLVIKLDAVGCEAEAWINGIAVARVDAARPRAIVPVHEYTIAGANRLELVVWPRPAAAPPDQALPPPLALKADGLQSARLAILLPRAGNAADESASRCLAQLDWAPVAGLPYEAPVSVTQDVALPVSFPRWRWLDAPLAEPTPALAAQALALLQNLARDLAEGNIESFVGAARLRTDELAAAYQVPVDESTERLRRHLASLADGGPPAFLPLDAGSLFLRKLAGGRLLECLDASGEAALRTAPDAAGTSRSFPVRLAAVEGKLYVLR</sequence>
<accession>A0A857JAE9</accession>
<dbReference type="KEGG" id="xyk:GT347_25090"/>
<dbReference type="SUPFAM" id="SSF49785">
    <property type="entry name" value="Galactose-binding domain-like"/>
    <property type="match status" value="1"/>
</dbReference>
<dbReference type="InterPro" id="IPR008979">
    <property type="entry name" value="Galactose-bd-like_sf"/>
</dbReference>
<gene>
    <name evidence="1" type="ORF">GT347_25090</name>
</gene>
<dbReference type="AlphaFoldDB" id="A0A857JAE9"/>
<evidence type="ECO:0000313" key="1">
    <source>
        <dbReference type="EMBL" id="QHJ00975.1"/>
    </source>
</evidence>
<name>A0A857JAE9_9BURK</name>
<organism evidence="1 2">
    <name type="scientific">Xylophilus rhododendri</name>
    <dbReference type="NCBI Taxonomy" id="2697032"/>
    <lineage>
        <taxon>Bacteria</taxon>
        <taxon>Pseudomonadati</taxon>
        <taxon>Pseudomonadota</taxon>
        <taxon>Betaproteobacteria</taxon>
        <taxon>Burkholderiales</taxon>
        <taxon>Xylophilus</taxon>
    </lineage>
</organism>
<dbReference type="RefSeq" id="WP_160554784.1">
    <property type="nucleotide sequence ID" value="NZ_CP047650.1"/>
</dbReference>